<name>A0A382VL51_9ZZZZ</name>
<organism evidence="1">
    <name type="scientific">marine metagenome</name>
    <dbReference type="NCBI Taxonomy" id="408172"/>
    <lineage>
        <taxon>unclassified sequences</taxon>
        <taxon>metagenomes</taxon>
        <taxon>ecological metagenomes</taxon>
    </lineage>
</organism>
<dbReference type="EMBL" id="UINC01152862">
    <property type="protein sequence ID" value="SVD47266.1"/>
    <property type="molecule type" value="Genomic_DNA"/>
</dbReference>
<dbReference type="AlphaFoldDB" id="A0A382VL51"/>
<proteinExistence type="predicted"/>
<sequence>MLILFLEDCIKESKNQMLKQSDNVLGKDLRI</sequence>
<evidence type="ECO:0000313" key="1">
    <source>
        <dbReference type="EMBL" id="SVD47266.1"/>
    </source>
</evidence>
<gene>
    <name evidence="1" type="ORF">METZ01_LOCUS400120</name>
</gene>
<accession>A0A382VL51</accession>
<protein>
    <submittedName>
        <fullName evidence="1">Uncharacterized protein</fullName>
    </submittedName>
</protein>
<reference evidence="1" key="1">
    <citation type="submission" date="2018-05" db="EMBL/GenBank/DDBJ databases">
        <authorList>
            <person name="Lanie J.A."/>
            <person name="Ng W.-L."/>
            <person name="Kazmierczak K.M."/>
            <person name="Andrzejewski T.M."/>
            <person name="Davidsen T.M."/>
            <person name="Wayne K.J."/>
            <person name="Tettelin H."/>
            <person name="Glass J.I."/>
            <person name="Rusch D."/>
            <person name="Podicherti R."/>
            <person name="Tsui H.-C.T."/>
            <person name="Winkler M.E."/>
        </authorList>
    </citation>
    <scope>NUCLEOTIDE SEQUENCE</scope>
</reference>